<accession>A0A4Z1HR26</accession>
<evidence type="ECO:0000259" key="2">
    <source>
        <dbReference type="PROSITE" id="PS51352"/>
    </source>
</evidence>
<sequence length="809" mass="88232">MADVEEPRFTTLAQRIAALKQQQAGDSAPPNNSLIVAKRPPPPPIPSSDRPPLPTRPKTANNPPIVTYGSSVSQKPFNEPLGTKANSNPVNGNAPVNNSKSPALPARNAPPPLPTRKASTPNLPPRRASTSTQLARRDSGDSTISQMSTVSAMSLNSYGRPASSITSIGSKDGRMLPPPLDMAKLPPLPPSRRELQEKARLEQKAKFPLVSTKSAPVILKQPPVVERELPPKLPSRSNGPPKMPPRPIANVEDENSVSLPLRRLPPPSHTRSVLSLGFGNKSTETPNPSPGPTPTYNRPPGPAVQELSANNFDRIILSGKFALVDFYAPYCKYCVELDPHYKQLAEDFAFASDRIVIGKVDVDAHKSFLARYGIEGYPTIMFFDGNGDNPEKYQYMRETEAMTKFLIEKTGISPSDAPKPGGGAPPPPINLRSKPTSAQVKAVSAAPTTLSSPSQGCLLCRDFSGPDQVASKYSREFLPRSPDNTGYLADVLCRSFSSPTDKARAIFVWLHHNIAYDTGAFFGNRVKNVTPADTIKTGLAVCGGYAGLFTAIALKAGLEAIMVTGHGKGFGYTPLKPGESCPPPNPGGHAWNAVRIDGGEWKLIDPCWGSGQLGENQMYNKNLISSYFTMSNEEFGLKHFPANKSHFFRKDRRVLTWEEYFIGNIGGEPLQIFGSVEDRHGISQTSITPPQKYIQASSTSNEMMRFQFSKICEHFDFERNGLGKPYCLVLSIGGVDGRNDDMVSFDFDGFWWWVDVRVKELGARGQTISLYAVTIVNGEDARGMTKRDYEGKKGKCAMEYVGVAAWELN</sequence>
<dbReference type="AlphaFoldDB" id="A0A4Z1HR26"/>
<feature type="region of interest" description="Disordered" evidence="1">
    <location>
        <begin position="20"/>
        <end position="190"/>
    </location>
</feature>
<dbReference type="Gene3D" id="3.10.620.30">
    <property type="match status" value="1"/>
</dbReference>
<dbReference type="SUPFAM" id="SSF54001">
    <property type="entry name" value="Cysteine proteinases"/>
    <property type="match status" value="1"/>
</dbReference>
<dbReference type="EMBL" id="PQXN01000216">
    <property type="protein sequence ID" value="TGO49200.1"/>
    <property type="molecule type" value="Genomic_DNA"/>
</dbReference>
<dbReference type="InterPro" id="IPR038765">
    <property type="entry name" value="Papain-like_cys_pep_sf"/>
</dbReference>
<keyword evidence="4" id="KW-1185">Reference proteome</keyword>
<proteinExistence type="predicted"/>
<dbReference type="GO" id="GO:0005737">
    <property type="term" value="C:cytoplasm"/>
    <property type="evidence" value="ECO:0007669"/>
    <property type="project" value="TreeGrafter"/>
</dbReference>
<gene>
    <name evidence="3" type="ORF">BCON_0217g00010</name>
</gene>
<dbReference type="CDD" id="cd02961">
    <property type="entry name" value="PDI_a_family"/>
    <property type="match status" value="1"/>
</dbReference>
<dbReference type="PROSITE" id="PS51352">
    <property type="entry name" value="THIOREDOXIN_2"/>
    <property type="match status" value="1"/>
</dbReference>
<feature type="compositionally biased region" description="Polar residues" evidence="1">
    <location>
        <begin position="141"/>
        <end position="169"/>
    </location>
</feature>
<evidence type="ECO:0000313" key="4">
    <source>
        <dbReference type="Proteomes" id="UP000297527"/>
    </source>
</evidence>
<dbReference type="InterPro" id="IPR013766">
    <property type="entry name" value="Thioredoxin_domain"/>
</dbReference>
<dbReference type="InterPro" id="IPR002931">
    <property type="entry name" value="Transglutaminase-like"/>
</dbReference>
<dbReference type="InterPro" id="IPR052557">
    <property type="entry name" value="CAP/Cytokinesis_protein"/>
</dbReference>
<feature type="region of interest" description="Disordered" evidence="1">
    <location>
        <begin position="222"/>
        <end position="303"/>
    </location>
</feature>
<organism evidence="3 4">
    <name type="scientific">Botryotinia convoluta</name>
    <dbReference type="NCBI Taxonomy" id="54673"/>
    <lineage>
        <taxon>Eukaryota</taxon>
        <taxon>Fungi</taxon>
        <taxon>Dikarya</taxon>
        <taxon>Ascomycota</taxon>
        <taxon>Pezizomycotina</taxon>
        <taxon>Leotiomycetes</taxon>
        <taxon>Helotiales</taxon>
        <taxon>Sclerotiniaceae</taxon>
        <taxon>Botryotinia</taxon>
    </lineage>
</organism>
<dbReference type="PANTHER" id="PTHR46333">
    <property type="entry name" value="CYTOKINESIS PROTEIN 3"/>
    <property type="match status" value="1"/>
</dbReference>
<feature type="compositionally biased region" description="Pro residues" evidence="1">
    <location>
        <begin position="176"/>
        <end position="190"/>
    </location>
</feature>
<protein>
    <recommendedName>
        <fullName evidence="2">Thioredoxin domain-containing protein</fullName>
    </recommendedName>
</protein>
<dbReference type="SUPFAM" id="SSF52833">
    <property type="entry name" value="Thioredoxin-like"/>
    <property type="match status" value="1"/>
</dbReference>
<dbReference type="Pfam" id="PF00085">
    <property type="entry name" value="Thioredoxin"/>
    <property type="match status" value="1"/>
</dbReference>
<dbReference type="OrthoDB" id="6129702at2759"/>
<reference evidence="3 4" key="1">
    <citation type="submission" date="2017-12" db="EMBL/GenBank/DDBJ databases">
        <title>Comparative genomics of Botrytis spp.</title>
        <authorList>
            <person name="Valero-Jimenez C.A."/>
            <person name="Tapia P."/>
            <person name="Veloso J."/>
            <person name="Silva-Moreno E."/>
            <person name="Staats M."/>
            <person name="Valdes J.H."/>
            <person name="Van Kan J.A.L."/>
        </authorList>
    </citation>
    <scope>NUCLEOTIDE SEQUENCE [LARGE SCALE GENOMIC DNA]</scope>
    <source>
        <strain evidence="3 4">MUCL11595</strain>
    </source>
</reference>
<dbReference type="Pfam" id="PF01841">
    <property type="entry name" value="Transglut_core"/>
    <property type="match status" value="1"/>
</dbReference>
<name>A0A4Z1HR26_9HELO</name>
<feature type="compositionally biased region" description="Polar residues" evidence="1">
    <location>
        <begin position="20"/>
        <end position="34"/>
    </location>
</feature>
<dbReference type="InterPro" id="IPR036249">
    <property type="entry name" value="Thioredoxin-like_sf"/>
</dbReference>
<dbReference type="PANTHER" id="PTHR46333:SF5">
    <property type="entry name" value="TRANSGLUTAMINASE-LIKE DOMAIN-CONTAINING PROTEIN"/>
    <property type="match status" value="1"/>
</dbReference>
<comment type="caution">
    <text evidence="3">The sequence shown here is derived from an EMBL/GenBank/DDBJ whole genome shotgun (WGS) entry which is preliminary data.</text>
</comment>
<feature type="region of interest" description="Disordered" evidence="1">
    <location>
        <begin position="412"/>
        <end position="435"/>
    </location>
</feature>
<feature type="compositionally biased region" description="Polar residues" evidence="1">
    <location>
        <begin position="58"/>
        <end position="76"/>
    </location>
</feature>
<feature type="compositionally biased region" description="Pro residues" evidence="1">
    <location>
        <begin position="39"/>
        <end position="55"/>
    </location>
</feature>
<evidence type="ECO:0000313" key="3">
    <source>
        <dbReference type="EMBL" id="TGO49200.1"/>
    </source>
</evidence>
<dbReference type="SMART" id="SM00460">
    <property type="entry name" value="TGc"/>
    <property type="match status" value="1"/>
</dbReference>
<dbReference type="Gene3D" id="3.40.30.10">
    <property type="entry name" value="Glutaredoxin"/>
    <property type="match status" value="1"/>
</dbReference>
<feature type="compositionally biased region" description="Pro residues" evidence="1">
    <location>
        <begin position="287"/>
        <end position="302"/>
    </location>
</feature>
<evidence type="ECO:0000256" key="1">
    <source>
        <dbReference type="SAM" id="MobiDB-lite"/>
    </source>
</evidence>
<dbReference type="Proteomes" id="UP000297527">
    <property type="component" value="Unassembled WGS sequence"/>
</dbReference>
<feature type="compositionally biased region" description="Polar residues" evidence="1">
    <location>
        <begin position="84"/>
        <end position="101"/>
    </location>
</feature>
<feature type="domain" description="Thioredoxin" evidence="2">
    <location>
        <begin position="285"/>
        <end position="411"/>
    </location>
</feature>